<keyword evidence="3" id="KW-1185">Reference proteome</keyword>
<gene>
    <name evidence="2" type="ORF">TRAPUB_2871</name>
</gene>
<reference evidence="2 3" key="1">
    <citation type="submission" date="2016-10" db="EMBL/GenBank/DDBJ databases">
        <title>Genome sequence of the basidiomycete white-rot fungus Trametes pubescens.</title>
        <authorList>
            <person name="Makela M.R."/>
            <person name="Granchi Z."/>
            <person name="Peng M."/>
            <person name="De Vries R.P."/>
            <person name="Grigoriev I."/>
            <person name="Riley R."/>
            <person name="Hilden K."/>
        </authorList>
    </citation>
    <scope>NUCLEOTIDE SEQUENCE [LARGE SCALE GENOMIC DNA]</scope>
    <source>
        <strain evidence="2 3">FBCC735</strain>
    </source>
</reference>
<organism evidence="2 3">
    <name type="scientific">Trametes pubescens</name>
    <name type="common">White-rot fungus</name>
    <dbReference type="NCBI Taxonomy" id="154538"/>
    <lineage>
        <taxon>Eukaryota</taxon>
        <taxon>Fungi</taxon>
        <taxon>Dikarya</taxon>
        <taxon>Basidiomycota</taxon>
        <taxon>Agaricomycotina</taxon>
        <taxon>Agaricomycetes</taxon>
        <taxon>Polyporales</taxon>
        <taxon>Polyporaceae</taxon>
        <taxon>Trametes</taxon>
    </lineage>
</organism>
<feature type="compositionally biased region" description="Basic and acidic residues" evidence="1">
    <location>
        <begin position="216"/>
        <end position="237"/>
    </location>
</feature>
<dbReference type="EMBL" id="MNAD01001330">
    <property type="protein sequence ID" value="OJT06291.1"/>
    <property type="molecule type" value="Genomic_DNA"/>
</dbReference>
<dbReference type="Proteomes" id="UP000184267">
    <property type="component" value="Unassembled WGS sequence"/>
</dbReference>
<evidence type="ECO:0000313" key="2">
    <source>
        <dbReference type="EMBL" id="OJT06291.1"/>
    </source>
</evidence>
<dbReference type="AlphaFoldDB" id="A0A1M2VF71"/>
<evidence type="ECO:0000256" key="1">
    <source>
        <dbReference type="SAM" id="MobiDB-lite"/>
    </source>
</evidence>
<accession>A0A1M2VF71</accession>
<comment type="caution">
    <text evidence="2">The sequence shown here is derived from an EMBL/GenBank/DDBJ whole genome shotgun (WGS) entry which is preliminary data.</text>
</comment>
<evidence type="ECO:0000313" key="3">
    <source>
        <dbReference type="Proteomes" id="UP000184267"/>
    </source>
</evidence>
<evidence type="ECO:0008006" key="4">
    <source>
        <dbReference type="Google" id="ProtNLM"/>
    </source>
</evidence>
<dbReference type="OMA" id="KDTWIDP"/>
<sequence length="409" mass="44042">MATPSKAAPPTHRLLYRGSLSLSDSYLPLDGLSFSARISDIHSSPALLNNPLALTLESMRGLPLHLLGTVKVKDTWIDPPGDILVDIHPDAALTRIYLENIFCLTPITSPSRRTEYGVRVSLTENNDPDTPDLLIYGELRDAPLASSADSTPSTSTSPPQMLHLLAARIHPGLPPTPSSFRLPRPDDPTPRRPPAAFGAKRKRDVVGLPFALTADPSKRAKTGEKGKGKASAKDGDDAMRKAAAEVMLRMPKPSKHAPAPVDLKALGKGARVGVKKDVFKVPNVPVRSGSGQEADIFGPVSGEPPDVVMGEAGVEVERENKMAVKKAVSKALAGHGISKTHAEFTDVFQTCYRGASFALVIAPSHGFRVRYWLTVRTQRRRMKAALIDAATIDHFVDAHVKLYVVDAPP</sequence>
<dbReference type="OrthoDB" id="5599874at2759"/>
<feature type="region of interest" description="Disordered" evidence="1">
    <location>
        <begin position="173"/>
        <end position="237"/>
    </location>
</feature>
<proteinExistence type="predicted"/>
<name>A0A1M2VF71_TRAPU</name>
<protein>
    <recommendedName>
        <fullName evidence="4">Sld7 C-terminal domain-containing protein</fullName>
    </recommendedName>
</protein>